<evidence type="ECO:0000256" key="2">
    <source>
        <dbReference type="ARBA" id="ARBA00022694"/>
    </source>
</evidence>
<dbReference type="HAMAP" id="MF_01080">
    <property type="entry name" value="TruB_bact"/>
    <property type="match status" value="1"/>
</dbReference>
<sequence length="330" mass="35981">MAKDLTSDSTSDSTNNSTRDSKARRRKGIKLDGWLVIDKPLGMTSTQVVGKCRWLTKARKAGHGGTLDPLATGILPIAFGEATKTIPFIMDARKTYEFTVSFGEARDTGDAEGKIIATSDHRPSEQDILAALPGFIGRIRQVPPIYSAVKIDGRRAYDLARAGEEVVIKSREVDVFSLDLLSCDAGQASLKLVCGKGTYVRSLARDLAENLGTVGYVSALRRTRVGPFDLKASISLEKLEDMGHSAPPEEWILPVVTVLDDILALAVTEEEAGLLSHGQRLLLHRQRLEIPAPLPQGIIRVMTGTRLVALCEVEITPENMIIKPVRVFNI</sequence>
<dbReference type="InterPro" id="IPR002501">
    <property type="entry name" value="PsdUridine_synth_N"/>
</dbReference>
<feature type="region of interest" description="Disordered" evidence="4">
    <location>
        <begin position="1"/>
        <end position="25"/>
    </location>
</feature>
<dbReference type="InterPro" id="IPR032819">
    <property type="entry name" value="TruB_C"/>
</dbReference>
<organism evidence="7">
    <name type="scientific">hydrothermal vent metagenome</name>
    <dbReference type="NCBI Taxonomy" id="652676"/>
    <lineage>
        <taxon>unclassified sequences</taxon>
        <taxon>metagenomes</taxon>
        <taxon>ecological metagenomes</taxon>
    </lineage>
</organism>
<dbReference type="EMBL" id="UOEJ01000072">
    <property type="protein sequence ID" value="VAV96361.1"/>
    <property type="molecule type" value="Genomic_DNA"/>
</dbReference>
<evidence type="ECO:0000259" key="5">
    <source>
        <dbReference type="Pfam" id="PF01509"/>
    </source>
</evidence>
<dbReference type="InterPro" id="IPR020103">
    <property type="entry name" value="PsdUridine_synth_cat_dom_sf"/>
</dbReference>
<evidence type="ECO:0000256" key="1">
    <source>
        <dbReference type="ARBA" id="ARBA00012787"/>
    </source>
</evidence>
<dbReference type="SUPFAM" id="SSF55120">
    <property type="entry name" value="Pseudouridine synthase"/>
    <property type="match status" value="1"/>
</dbReference>
<feature type="domain" description="tRNA pseudouridylate synthase B C-terminal" evidence="6">
    <location>
        <begin position="201"/>
        <end position="252"/>
    </location>
</feature>
<dbReference type="GO" id="GO:0003723">
    <property type="term" value="F:RNA binding"/>
    <property type="evidence" value="ECO:0007669"/>
    <property type="project" value="InterPro"/>
</dbReference>
<dbReference type="EC" id="5.4.99.25" evidence="1"/>
<feature type="domain" description="Pseudouridine synthase II N-terminal" evidence="5">
    <location>
        <begin position="53"/>
        <end position="200"/>
    </location>
</feature>
<evidence type="ECO:0000259" key="6">
    <source>
        <dbReference type="Pfam" id="PF16198"/>
    </source>
</evidence>
<dbReference type="GO" id="GO:0006400">
    <property type="term" value="P:tRNA modification"/>
    <property type="evidence" value="ECO:0007669"/>
    <property type="project" value="TreeGrafter"/>
</dbReference>
<feature type="compositionally biased region" description="Low complexity" evidence="4">
    <location>
        <begin position="7"/>
        <end position="18"/>
    </location>
</feature>
<accession>A0A3B0RZ95</accession>
<dbReference type="InterPro" id="IPR014780">
    <property type="entry name" value="tRNA_psdUridine_synth_TruB"/>
</dbReference>
<dbReference type="PANTHER" id="PTHR13767:SF2">
    <property type="entry name" value="PSEUDOURIDYLATE SYNTHASE TRUB1"/>
    <property type="match status" value="1"/>
</dbReference>
<protein>
    <recommendedName>
        <fullName evidence="1">tRNA pseudouridine(55) synthase</fullName>
        <ecNumber evidence="1">5.4.99.25</ecNumber>
    </recommendedName>
</protein>
<dbReference type="GO" id="GO:0160148">
    <property type="term" value="F:tRNA pseudouridine(55) synthase activity"/>
    <property type="evidence" value="ECO:0007669"/>
    <property type="project" value="UniProtKB-EC"/>
</dbReference>
<keyword evidence="2" id="KW-0819">tRNA processing</keyword>
<dbReference type="Pfam" id="PF16198">
    <property type="entry name" value="TruB_C_2"/>
    <property type="match status" value="1"/>
</dbReference>
<evidence type="ECO:0000313" key="7">
    <source>
        <dbReference type="EMBL" id="VAV96361.1"/>
    </source>
</evidence>
<reference evidence="7" key="1">
    <citation type="submission" date="2018-06" db="EMBL/GenBank/DDBJ databases">
        <authorList>
            <person name="Zhirakovskaya E."/>
        </authorList>
    </citation>
    <scope>NUCLEOTIDE SEQUENCE</scope>
</reference>
<evidence type="ECO:0000256" key="4">
    <source>
        <dbReference type="SAM" id="MobiDB-lite"/>
    </source>
</evidence>
<dbReference type="Pfam" id="PF01509">
    <property type="entry name" value="TruB_N"/>
    <property type="match status" value="1"/>
</dbReference>
<gene>
    <name evidence="7" type="ORF">MNBD_ALPHA01-1414</name>
</gene>
<keyword evidence="3 7" id="KW-0413">Isomerase</keyword>
<dbReference type="PANTHER" id="PTHR13767">
    <property type="entry name" value="TRNA-PSEUDOURIDINE SYNTHASE"/>
    <property type="match status" value="1"/>
</dbReference>
<evidence type="ECO:0000256" key="3">
    <source>
        <dbReference type="ARBA" id="ARBA00023235"/>
    </source>
</evidence>
<dbReference type="Gene3D" id="3.30.2350.10">
    <property type="entry name" value="Pseudouridine synthase"/>
    <property type="match status" value="1"/>
</dbReference>
<proteinExistence type="inferred from homology"/>
<dbReference type="GO" id="GO:1990481">
    <property type="term" value="P:mRNA pseudouridine synthesis"/>
    <property type="evidence" value="ECO:0007669"/>
    <property type="project" value="TreeGrafter"/>
</dbReference>
<name>A0A3B0RZ95_9ZZZZ</name>
<dbReference type="CDD" id="cd02573">
    <property type="entry name" value="PseudoU_synth_EcTruB"/>
    <property type="match status" value="1"/>
</dbReference>
<dbReference type="AlphaFoldDB" id="A0A3B0RZ95"/>
<dbReference type="NCBIfam" id="TIGR00431">
    <property type="entry name" value="TruB"/>
    <property type="match status" value="1"/>
</dbReference>